<dbReference type="GO" id="GO:0090149">
    <property type="term" value="P:mitochondrial membrane fission"/>
    <property type="evidence" value="ECO:0007669"/>
    <property type="project" value="InterPro"/>
</dbReference>
<proteinExistence type="inferred from homology"/>
<keyword evidence="4 10" id="KW-0812">Transmembrane</keyword>
<dbReference type="Pfam" id="PF00153">
    <property type="entry name" value="Mito_carr"/>
    <property type="match status" value="1"/>
</dbReference>
<evidence type="ECO:0000256" key="7">
    <source>
        <dbReference type="ARBA" id="ARBA00022989"/>
    </source>
</evidence>
<organism evidence="14 15">
    <name type="scientific">Toxocara canis</name>
    <name type="common">Canine roundworm</name>
    <dbReference type="NCBI Taxonomy" id="6265"/>
    <lineage>
        <taxon>Eukaryota</taxon>
        <taxon>Metazoa</taxon>
        <taxon>Ecdysozoa</taxon>
        <taxon>Nematoda</taxon>
        <taxon>Chromadorea</taxon>
        <taxon>Rhabditida</taxon>
        <taxon>Spirurina</taxon>
        <taxon>Ascaridomorpha</taxon>
        <taxon>Ascaridoidea</taxon>
        <taxon>Toxocaridae</taxon>
        <taxon>Toxocara</taxon>
    </lineage>
</organism>
<comment type="caution">
    <text evidence="14">The sequence shown here is derived from an EMBL/GenBank/DDBJ whole genome shotgun (WGS) entry which is preliminary data.</text>
</comment>
<evidence type="ECO:0000313" key="15">
    <source>
        <dbReference type="Proteomes" id="UP000031036"/>
    </source>
</evidence>
<comment type="similarity">
    <text evidence="2 11">Belongs to the mitochondrial carrier (TC 2.A.29) family.</text>
</comment>
<dbReference type="PANTHER" id="PTHR21252">
    <property type="entry name" value="TB1 PROTEIN-RELATED"/>
    <property type="match status" value="1"/>
</dbReference>
<evidence type="ECO:0000256" key="6">
    <source>
        <dbReference type="ARBA" id="ARBA00022787"/>
    </source>
</evidence>
<keyword evidence="5" id="KW-0677">Repeat</keyword>
<keyword evidence="8" id="KW-0496">Mitochondrion</keyword>
<dbReference type="InterPro" id="IPR039158">
    <property type="entry name" value="SLC25A46"/>
</dbReference>
<sequence length="513" mass="56413">MSSYLIRNAQQPQLSPSHYRPGDPPPAVNASPFGGMSLGGTAPTWNSEIFRDCPGSSVQFGAPPGFPSTSTLDTYEYATTVNKPQDPIASAFIGLADITTKMLITHPCTVLRRQCQVHQFARSLHLTPFTFAPVVCNVITGEGVLTMWKGAIGCGVLWAMSAATEILIADVFGLPRTIVQYGSTEKFWRHVVLKAGTFFAMTPFFVSSFIETVRSETGLGGDDIRVMDVVTNGINRLRFDLFGPRDNSKRFALVHLAVPTVIYHMGHYLIANATYDWIYLMARRYVNRKPSNERTPFHQYLPQMFATMTSQVLADLACYPLETVLHRLYIQGTRTLIDNLDNGMSAISITAKYSGFFDCTRSIINREGFWALYGGMGALAIQYMLHFSFLRLLRWLFDYGTRALANSQSLTVGGGSPSSTRHSYLDALQQPSSTTLPTPLSMPSAQSPKPSPYPTFGQTAASAFGRPSPPLIGSPPSASALADRPLAPLLLSSDYSNTSDDAFPSMDYRKDYM</sequence>
<evidence type="ECO:0000256" key="11">
    <source>
        <dbReference type="RuleBase" id="RU000488"/>
    </source>
</evidence>
<feature type="compositionally biased region" description="Polar residues" evidence="12">
    <location>
        <begin position="432"/>
        <end position="448"/>
    </location>
</feature>
<dbReference type="Proteomes" id="UP000031036">
    <property type="component" value="Unassembled WGS sequence"/>
</dbReference>
<dbReference type="GO" id="GO:0005741">
    <property type="term" value="C:mitochondrial outer membrane"/>
    <property type="evidence" value="ECO:0007669"/>
    <property type="project" value="UniProtKB-SubCell"/>
</dbReference>
<keyword evidence="9 10" id="KW-0472">Membrane</keyword>
<dbReference type="PANTHER" id="PTHR21252:SF2">
    <property type="entry name" value="MITOCHONDRIAL OUTER MEMBRANE PROTEIN SLC25A46"/>
    <property type="match status" value="1"/>
</dbReference>
<evidence type="ECO:0000256" key="4">
    <source>
        <dbReference type="ARBA" id="ARBA00022692"/>
    </source>
</evidence>
<dbReference type="SUPFAM" id="SSF103506">
    <property type="entry name" value="Mitochondrial carrier"/>
    <property type="match status" value="1"/>
</dbReference>
<gene>
    <name evidence="14" type="primary">SLC25A46</name>
    <name evidence="14" type="ORF">Tcan_09703</name>
</gene>
<feature type="region of interest" description="Disordered" evidence="12">
    <location>
        <begin position="432"/>
        <end position="513"/>
    </location>
</feature>
<accession>A0A0B2VG76</accession>
<dbReference type="AlphaFoldDB" id="A0A0B2VG76"/>
<evidence type="ECO:0000256" key="13">
    <source>
        <dbReference type="SAM" id="Phobius"/>
    </source>
</evidence>
<protein>
    <submittedName>
        <fullName evidence="14">Solute carrier family 25 member 46</fullName>
    </submittedName>
</protein>
<keyword evidence="7 13" id="KW-1133">Transmembrane helix</keyword>
<dbReference type="PROSITE" id="PS50920">
    <property type="entry name" value="SOLCAR"/>
    <property type="match status" value="1"/>
</dbReference>
<evidence type="ECO:0000256" key="9">
    <source>
        <dbReference type="ARBA" id="ARBA00023136"/>
    </source>
</evidence>
<feature type="repeat" description="Solcar" evidence="10">
    <location>
        <begin position="298"/>
        <end position="400"/>
    </location>
</feature>
<evidence type="ECO:0000256" key="1">
    <source>
        <dbReference type="ARBA" id="ARBA00004374"/>
    </source>
</evidence>
<name>A0A0B2VG76_TOXCA</name>
<reference evidence="14 15" key="1">
    <citation type="submission" date="2014-11" db="EMBL/GenBank/DDBJ databases">
        <title>Genetic blueprint of the zoonotic pathogen Toxocara canis.</title>
        <authorList>
            <person name="Zhu X.-Q."/>
            <person name="Korhonen P.K."/>
            <person name="Cai H."/>
            <person name="Young N.D."/>
            <person name="Nejsum P."/>
            <person name="von Samson-Himmelstjerna G."/>
            <person name="Boag P.R."/>
            <person name="Tan P."/>
            <person name="Li Q."/>
            <person name="Min J."/>
            <person name="Yang Y."/>
            <person name="Wang X."/>
            <person name="Fang X."/>
            <person name="Hall R.S."/>
            <person name="Hofmann A."/>
            <person name="Sternberg P.W."/>
            <person name="Jex A.R."/>
            <person name="Gasser R.B."/>
        </authorList>
    </citation>
    <scope>NUCLEOTIDE SEQUENCE [LARGE SCALE GENOMIC DNA]</scope>
    <source>
        <strain evidence="14">PN_DK_2014</strain>
    </source>
</reference>
<keyword evidence="15" id="KW-1185">Reference proteome</keyword>
<feature type="region of interest" description="Disordered" evidence="12">
    <location>
        <begin position="10"/>
        <end position="34"/>
    </location>
</feature>
<feature type="transmembrane region" description="Helical" evidence="13">
    <location>
        <begin position="370"/>
        <end position="393"/>
    </location>
</feature>
<evidence type="ECO:0000256" key="10">
    <source>
        <dbReference type="PROSITE-ProRule" id="PRU00282"/>
    </source>
</evidence>
<evidence type="ECO:0000313" key="14">
    <source>
        <dbReference type="EMBL" id="KHN80417.1"/>
    </source>
</evidence>
<feature type="compositionally biased region" description="Low complexity" evidence="12">
    <location>
        <begin position="474"/>
        <end position="493"/>
    </location>
</feature>
<dbReference type="EMBL" id="JPKZ01001747">
    <property type="protein sequence ID" value="KHN80417.1"/>
    <property type="molecule type" value="Genomic_DNA"/>
</dbReference>
<dbReference type="InterPro" id="IPR018108">
    <property type="entry name" value="MCP_transmembrane"/>
</dbReference>
<evidence type="ECO:0000256" key="2">
    <source>
        <dbReference type="ARBA" id="ARBA00006375"/>
    </source>
</evidence>
<dbReference type="OrthoDB" id="2403262at2759"/>
<evidence type="ECO:0000256" key="5">
    <source>
        <dbReference type="ARBA" id="ARBA00022737"/>
    </source>
</evidence>
<dbReference type="OMA" id="QVHQFAR"/>
<dbReference type="InterPro" id="IPR023395">
    <property type="entry name" value="MCP_dom_sf"/>
</dbReference>
<dbReference type="STRING" id="6265.A0A0B2VG76"/>
<dbReference type="Gene3D" id="1.50.40.10">
    <property type="entry name" value="Mitochondrial carrier domain"/>
    <property type="match status" value="1"/>
</dbReference>
<evidence type="ECO:0000256" key="8">
    <source>
        <dbReference type="ARBA" id="ARBA00023128"/>
    </source>
</evidence>
<evidence type="ECO:0000256" key="12">
    <source>
        <dbReference type="SAM" id="MobiDB-lite"/>
    </source>
</evidence>
<evidence type="ECO:0000256" key="3">
    <source>
        <dbReference type="ARBA" id="ARBA00022448"/>
    </source>
</evidence>
<keyword evidence="6" id="KW-1000">Mitochondrion outer membrane</keyword>
<comment type="subcellular location">
    <subcellularLocation>
        <location evidence="1">Mitochondrion outer membrane</location>
        <topology evidence="1">Multi-pass membrane protein</topology>
    </subcellularLocation>
</comment>
<keyword evidence="3 11" id="KW-0813">Transport</keyword>